<feature type="region of interest" description="Disordered" evidence="1">
    <location>
        <begin position="26"/>
        <end position="51"/>
    </location>
</feature>
<evidence type="ECO:0000313" key="3">
    <source>
        <dbReference type="Proteomes" id="UP001221757"/>
    </source>
</evidence>
<sequence>MNFPEKLLRLCPNQLRSLSLSSQNLDAHNGISNLPPPNTNQAESQAAELQPEPPRDLDLFLESLGDTSDSDCGYEGGVNIDVSDIEYVLDEHDSEFIESELSEFDEEIIEALKLELAALSKPTAFEELNQTKSKKYWKKDFPPKSSDVSESTKLGPEICPYRAWIRCCKTPGQMQEQMQFQC</sequence>
<name>A0AAD7DH94_MYCRO</name>
<evidence type="ECO:0000256" key="1">
    <source>
        <dbReference type="SAM" id="MobiDB-lite"/>
    </source>
</evidence>
<comment type="caution">
    <text evidence="2">The sequence shown here is derived from an EMBL/GenBank/DDBJ whole genome shotgun (WGS) entry which is preliminary data.</text>
</comment>
<dbReference type="Proteomes" id="UP001221757">
    <property type="component" value="Unassembled WGS sequence"/>
</dbReference>
<dbReference type="AlphaFoldDB" id="A0AAD7DH94"/>
<proteinExistence type="predicted"/>
<accession>A0AAD7DH94</accession>
<organism evidence="2 3">
    <name type="scientific">Mycena rosella</name>
    <name type="common">Pink bonnet</name>
    <name type="synonym">Agaricus rosellus</name>
    <dbReference type="NCBI Taxonomy" id="1033263"/>
    <lineage>
        <taxon>Eukaryota</taxon>
        <taxon>Fungi</taxon>
        <taxon>Dikarya</taxon>
        <taxon>Basidiomycota</taxon>
        <taxon>Agaricomycotina</taxon>
        <taxon>Agaricomycetes</taxon>
        <taxon>Agaricomycetidae</taxon>
        <taxon>Agaricales</taxon>
        <taxon>Marasmiineae</taxon>
        <taxon>Mycenaceae</taxon>
        <taxon>Mycena</taxon>
    </lineage>
</organism>
<reference evidence="2" key="1">
    <citation type="submission" date="2023-03" db="EMBL/GenBank/DDBJ databases">
        <title>Massive genome expansion in bonnet fungi (Mycena s.s.) driven by repeated elements and novel gene families across ecological guilds.</title>
        <authorList>
            <consortium name="Lawrence Berkeley National Laboratory"/>
            <person name="Harder C.B."/>
            <person name="Miyauchi S."/>
            <person name="Viragh M."/>
            <person name="Kuo A."/>
            <person name="Thoen E."/>
            <person name="Andreopoulos B."/>
            <person name="Lu D."/>
            <person name="Skrede I."/>
            <person name="Drula E."/>
            <person name="Henrissat B."/>
            <person name="Morin E."/>
            <person name="Kohler A."/>
            <person name="Barry K."/>
            <person name="LaButti K."/>
            <person name="Morin E."/>
            <person name="Salamov A."/>
            <person name="Lipzen A."/>
            <person name="Mereny Z."/>
            <person name="Hegedus B."/>
            <person name="Baldrian P."/>
            <person name="Stursova M."/>
            <person name="Weitz H."/>
            <person name="Taylor A."/>
            <person name="Grigoriev I.V."/>
            <person name="Nagy L.G."/>
            <person name="Martin F."/>
            <person name="Kauserud H."/>
        </authorList>
    </citation>
    <scope>NUCLEOTIDE SEQUENCE</scope>
    <source>
        <strain evidence="2">CBHHK067</strain>
    </source>
</reference>
<protein>
    <submittedName>
        <fullName evidence="2">Uncharacterized protein</fullName>
    </submittedName>
</protein>
<dbReference type="EMBL" id="JARKIE010000059">
    <property type="protein sequence ID" value="KAJ7691320.1"/>
    <property type="molecule type" value="Genomic_DNA"/>
</dbReference>
<evidence type="ECO:0000313" key="2">
    <source>
        <dbReference type="EMBL" id="KAJ7691320.1"/>
    </source>
</evidence>
<keyword evidence="3" id="KW-1185">Reference proteome</keyword>
<gene>
    <name evidence="2" type="ORF">B0H17DRAFT_1133842</name>
</gene>